<gene>
    <name evidence="6" type="ORF">DCC81_08335</name>
</gene>
<dbReference type="Proteomes" id="UP000244450">
    <property type="component" value="Unassembled WGS sequence"/>
</dbReference>
<dbReference type="Pfam" id="PF03446">
    <property type="entry name" value="NAD_binding_2"/>
    <property type="match status" value="1"/>
</dbReference>
<dbReference type="PANTHER" id="PTHR43580:SF2">
    <property type="entry name" value="CYTOKINE-LIKE NUCLEAR FACTOR N-PAC"/>
    <property type="match status" value="1"/>
</dbReference>
<accession>A0A2T7BP49</accession>
<reference evidence="6 7" key="1">
    <citation type="submission" date="2018-04" db="EMBL/GenBank/DDBJ databases">
        <title>Chitinophaga fuyangensis sp. nov., isolated from soil in a chemical factory.</title>
        <authorList>
            <person name="Chen K."/>
        </authorList>
    </citation>
    <scope>NUCLEOTIDE SEQUENCE [LARGE SCALE GENOMIC DNA]</scope>
    <source>
        <strain evidence="6 7">LY-1</strain>
    </source>
</reference>
<sequence length="278" mass="29066">MSTPVIGWIGLGKMGHPMAQHLVNAGYPVTVYNRSKDKETGFGNTATSPKETMAGADIIFLMVSDDAAIHDLVQGPEGLLAAGVSGKLVVNMSTVSPHISREVAASLHKQGNEYLDAPVSGSVKQAQDAALVIMVGGPAAAFEQAKPVLEKIGRLVMRVGDHGAGNTAKLAINSMLAYHAQGLAEAVLLARNNGIATADLLTLINNSALGNPFIKIKGQAILDNNYAPAFALKHIAKDLRLAKHLGLATPLGQAAFDSFQHAEATLGEEDIIAIIKQL</sequence>
<evidence type="ECO:0000256" key="1">
    <source>
        <dbReference type="ARBA" id="ARBA00023002"/>
    </source>
</evidence>
<keyword evidence="1" id="KW-0560">Oxidoreductase</keyword>
<dbReference type="InterPro" id="IPR029154">
    <property type="entry name" value="HIBADH-like_NADP-bd"/>
</dbReference>
<dbReference type="SUPFAM" id="SSF48179">
    <property type="entry name" value="6-phosphogluconate dehydrogenase C-terminal domain-like"/>
    <property type="match status" value="1"/>
</dbReference>
<dbReference type="OrthoDB" id="9786703at2"/>
<dbReference type="PANTHER" id="PTHR43580">
    <property type="entry name" value="OXIDOREDUCTASE GLYR1-RELATED"/>
    <property type="match status" value="1"/>
</dbReference>
<dbReference type="PIRSF" id="PIRSF000103">
    <property type="entry name" value="HIBADH"/>
    <property type="match status" value="1"/>
</dbReference>
<comment type="caution">
    <text evidence="6">The sequence shown here is derived from an EMBL/GenBank/DDBJ whole genome shotgun (WGS) entry which is preliminary data.</text>
</comment>
<evidence type="ECO:0000259" key="5">
    <source>
        <dbReference type="Pfam" id="PF14833"/>
    </source>
</evidence>
<dbReference type="GO" id="GO:0050661">
    <property type="term" value="F:NADP binding"/>
    <property type="evidence" value="ECO:0007669"/>
    <property type="project" value="InterPro"/>
</dbReference>
<dbReference type="Pfam" id="PF14833">
    <property type="entry name" value="NAD_binding_11"/>
    <property type="match status" value="1"/>
</dbReference>
<organism evidence="6 7">
    <name type="scientific">Chitinophaga parva</name>
    <dbReference type="NCBI Taxonomy" id="2169414"/>
    <lineage>
        <taxon>Bacteria</taxon>
        <taxon>Pseudomonadati</taxon>
        <taxon>Bacteroidota</taxon>
        <taxon>Chitinophagia</taxon>
        <taxon>Chitinophagales</taxon>
        <taxon>Chitinophagaceae</taxon>
        <taxon>Chitinophaga</taxon>
    </lineage>
</organism>
<feature type="domain" description="3-hydroxyisobutyrate dehydrogenase-like NAD-binding" evidence="5">
    <location>
        <begin position="163"/>
        <end position="276"/>
    </location>
</feature>
<evidence type="ECO:0000256" key="3">
    <source>
        <dbReference type="PIRSR" id="PIRSR000103-1"/>
    </source>
</evidence>
<proteinExistence type="predicted"/>
<dbReference type="InterPro" id="IPR015815">
    <property type="entry name" value="HIBADH-related"/>
</dbReference>
<dbReference type="InterPro" id="IPR036291">
    <property type="entry name" value="NAD(P)-bd_dom_sf"/>
</dbReference>
<feature type="active site" evidence="3">
    <location>
        <position position="169"/>
    </location>
</feature>
<keyword evidence="7" id="KW-1185">Reference proteome</keyword>
<dbReference type="InterPro" id="IPR008927">
    <property type="entry name" value="6-PGluconate_DH-like_C_sf"/>
</dbReference>
<dbReference type="GO" id="GO:0051287">
    <property type="term" value="F:NAD binding"/>
    <property type="evidence" value="ECO:0007669"/>
    <property type="project" value="InterPro"/>
</dbReference>
<dbReference type="RefSeq" id="WP_108686079.1">
    <property type="nucleotide sequence ID" value="NZ_QCYK01000001.1"/>
</dbReference>
<dbReference type="InterPro" id="IPR013328">
    <property type="entry name" value="6PGD_dom2"/>
</dbReference>
<dbReference type="Gene3D" id="3.40.50.720">
    <property type="entry name" value="NAD(P)-binding Rossmann-like Domain"/>
    <property type="match status" value="1"/>
</dbReference>
<protein>
    <submittedName>
        <fullName evidence="6">NAD(P)-dependent oxidoreductase</fullName>
    </submittedName>
</protein>
<evidence type="ECO:0000313" key="7">
    <source>
        <dbReference type="Proteomes" id="UP000244450"/>
    </source>
</evidence>
<dbReference type="Gene3D" id="1.10.1040.10">
    <property type="entry name" value="N-(1-d-carboxylethyl)-l-norvaline Dehydrogenase, domain 2"/>
    <property type="match status" value="1"/>
</dbReference>
<dbReference type="GO" id="GO:0016491">
    <property type="term" value="F:oxidoreductase activity"/>
    <property type="evidence" value="ECO:0007669"/>
    <property type="project" value="UniProtKB-KW"/>
</dbReference>
<evidence type="ECO:0000256" key="2">
    <source>
        <dbReference type="ARBA" id="ARBA00023027"/>
    </source>
</evidence>
<dbReference type="InterPro" id="IPR051265">
    <property type="entry name" value="HIBADH-related_NP60_sf"/>
</dbReference>
<dbReference type="InterPro" id="IPR006115">
    <property type="entry name" value="6PGDH_NADP-bd"/>
</dbReference>
<dbReference type="AlphaFoldDB" id="A0A2T7BP49"/>
<evidence type="ECO:0000313" key="6">
    <source>
        <dbReference type="EMBL" id="PUZ29442.1"/>
    </source>
</evidence>
<name>A0A2T7BP49_9BACT</name>
<evidence type="ECO:0000259" key="4">
    <source>
        <dbReference type="Pfam" id="PF03446"/>
    </source>
</evidence>
<keyword evidence="2" id="KW-0520">NAD</keyword>
<dbReference type="SUPFAM" id="SSF51735">
    <property type="entry name" value="NAD(P)-binding Rossmann-fold domains"/>
    <property type="match status" value="1"/>
</dbReference>
<feature type="domain" description="6-phosphogluconate dehydrogenase NADP-binding" evidence="4">
    <location>
        <begin position="6"/>
        <end position="160"/>
    </location>
</feature>
<dbReference type="EMBL" id="QCYK01000001">
    <property type="protein sequence ID" value="PUZ29442.1"/>
    <property type="molecule type" value="Genomic_DNA"/>
</dbReference>